<keyword evidence="6" id="KW-1185">Reference proteome</keyword>
<organism evidence="5 6">
    <name type="scientific">Roseibium aestuarii</name>
    <dbReference type="NCBI Taxonomy" id="2600299"/>
    <lineage>
        <taxon>Bacteria</taxon>
        <taxon>Pseudomonadati</taxon>
        <taxon>Pseudomonadota</taxon>
        <taxon>Alphaproteobacteria</taxon>
        <taxon>Hyphomicrobiales</taxon>
        <taxon>Stappiaceae</taxon>
        <taxon>Roseibium</taxon>
    </lineage>
</organism>
<sequence length="220" mass="24624">MSEDQSLAESAYRRLEEDIVTLRLQPGEALTEARLTKELDMGRTPIREAIQRLSWEGLVTIRPRLGIVISELNPGDYTRVMDARHPLEVLLTTSAARLASREERQKLHDCAAAMRDAASANDTIGFLRLDKIFDEIVAVAACNPFAAKAVAPLQTLSRRFWYRYWGESNLIAAATGHLELMQAIESGDETVARTMADDLMRYMRRQAASLVAEVTPPRPV</sequence>
<dbReference type="Gene3D" id="1.10.10.10">
    <property type="entry name" value="Winged helix-like DNA-binding domain superfamily/Winged helix DNA-binding domain"/>
    <property type="match status" value="1"/>
</dbReference>
<dbReference type="CDD" id="cd07377">
    <property type="entry name" value="WHTH_GntR"/>
    <property type="match status" value="1"/>
</dbReference>
<dbReference type="InterPro" id="IPR000524">
    <property type="entry name" value="Tscrpt_reg_HTH_GntR"/>
</dbReference>
<dbReference type="PROSITE" id="PS50949">
    <property type="entry name" value="HTH_GNTR"/>
    <property type="match status" value="1"/>
</dbReference>
<comment type="caution">
    <text evidence="5">The sequence shown here is derived from an EMBL/GenBank/DDBJ whole genome shotgun (WGS) entry which is preliminary data.</text>
</comment>
<evidence type="ECO:0000259" key="4">
    <source>
        <dbReference type="PROSITE" id="PS50949"/>
    </source>
</evidence>
<dbReference type="Gene3D" id="1.20.120.530">
    <property type="entry name" value="GntR ligand-binding domain-like"/>
    <property type="match status" value="1"/>
</dbReference>
<accession>A0ABW4JUD1</accession>
<dbReference type="Proteomes" id="UP001597327">
    <property type="component" value="Unassembled WGS sequence"/>
</dbReference>
<dbReference type="SMART" id="SM00895">
    <property type="entry name" value="FCD"/>
    <property type="match status" value="1"/>
</dbReference>
<dbReference type="RefSeq" id="WP_149893723.1">
    <property type="nucleotide sequence ID" value="NZ_JBHUFA010000002.1"/>
</dbReference>
<evidence type="ECO:0000256" key="2">
    <source>
        <dbReference type="ARBA" id="ARBA00023125"/>
    </source>
</evidence>
<dbReference type="Pfam" id="PF00392">
    <property type="entry name" value="GntR"/>
    <property type="match status" value="1"/>
</dbReference>
<dbReference type="InterPro" id="IPR011711">
    <property type="entry name" value="GntR_C"/>
</dbReference>
<protein>
    <submittedName>
        <fullName evidence="5">GntR family transcriptional regulator</fullName>
    </submittedName>
</protein>
<evidence type="ECO:0000256" key="1">
    <source>
        <dbReference type="ARBA" id="ARBA00023015"/>
    </source>
</evidence>
<dbReference type="InterPro" id="IPR036390">
    <property type="entry name" value="WH_DNA-bd_sf"/>
</dbReference>
<gene>
    <name evidence="5" type="ORF">ACFSC7_09495</name>
</gene>
<dbReference type="SMART" id="SM00345">
    <property type="entry name" value="HTH_GNTR"/>
    <property type="match status" value="1"/>
</dbReference>
<evidence type="ECO:0000313" key="5">
    <source>
        <dbReference type="EMBL" id="MFD1695745.1"/>
    </source>
</evidence>
<dbReference type="InterPro" id="IPR008920">
    <property type="entry name" value="TF_FadR/GntR_C"/>
</dbReference>
<dbReference type="SUPFAM" id="SSF48008">
    <property type="entry name" value="GntR ligand-binding domain-like"/>
    <property type="match status" value="1"/>
</dbReference>
<dbReference type="InterPro" id="IPR036388">
    <property type="entry name" value="WH-like_DNA-bd_sf"/>
</dbReference>
<feature type="domain" description="HTH gntR-type" evidence="4">
    <location>
        <begin position="5"/>
        <end position="72"/>
    </location>
</feature>
<proteinExistence type="predicted"/>
<dbReference type="PANTHER" id="PTHR43537:SF45">
    <property type="entry name" value="GNTR FAMILY REGULATORY PROTEIN"/>
    <property type="match status" value="1"/>
</dbReference>
<evidence type="ECO:0000313" key="6">
    <source>
        <dbReference type="Proteomes" id="UP001597327"/>
    </source>
</evidence>
<evidence type="ECO:0000256" key="3">
    <source>
        <dbReference type="ARBA" id="ARBA00023163"/>
    </source>
</evidence>
<dbReference type="PANTHER" id="PTHR43537">
    <property type="entry name" value="TRANSCRIPTIONAL REGULATOR, GNTR FAMILY"/>
    <property type="match status" value="1"/>
</dbReference>
<keyword evidence="1" id="KW-0805">Transcription regulation</keyword>
<name>A0ABW4JUD1_9HYPH</name>
<keyword evidence="2" id="KW-0238">DNA-binding</keyword>
<dbReference type="Pfam" id="PF07729">
    <property type="entry name" value="FCD"/>
    <property type="match status" value="1"/>
</dbReference>
<reference evidence="6" key="1">
    <citation type="journal article" date="2019" name="Int. J. Syst. Evol. Microbiol.">
        <title>The Global Catalogue of Microorganisms (GCM) 10K type strain sequencing project: providing services to taxonomists for standard genome sequencing and annotation.</title>
        <authorList>
            <consortium name="The Broad Institute Genomics Platform"/>
            <consortium name="The Broad Institute Genome Sequencing Center for Infectious Disease"/>
            <person name="Wu L."/>
            <person name="Ma J."/>
        </authorList>
    </citation>
    <scope>NUCLEOTIDE SEQUENCE [LARGE SCALE GENOMIC DNA]</scope>
    <source>
        <strain evidence="6">JCM 3369</strain>
    </source>
</reference>
<keyword evidence="3" id="KW-0804">Transcription</keyword>
<dbReference type="SUPFAM" id="SSF46785">
    <property type="entry name" value="Winged helix' DNA-binding domain"/>
    <property type="match status" value="1"/>
</dbReference>
<dbReference type="EMBL" id="JBHUFA010000002">
    <property type="protein sequence ID" value="MFD1695745.1"/>
    <property type="molecule type" value="Genomic_DNA"/>
</dbReference>